<evidence type="ECO:0000313" key="2">
    <source>
        <dbReference type="Proteomes" id="UP000061457"/>
    </source>
</evidence>
<accession>A0A0S2K375</accession>
<gene>
    <name evidence="1" type="ORF">PP2015_2028</name>
</gene>
<proteinExistence type="predicted"/>
<dbReference type="AlphaFoldDB" id="A0A0S2K375"/>
<organism evidence="1 2">
    <name type="scientific">Pseudoalteromonas phenolica</name>
    <dbReference type="NCBI Taxonomy" id="161398"/>
    <lineage>
        <taxon>Bacteria</taxon>
        <taxon>Pseudomonadati</taxon>
        <taxon>Pseudomonadota</taxon>
        <taxon>Gammaproteobacteria</taxon>
        <taxon>Alteromonadales</taxon>
        <taxon>Pseudoalteromonadaceae</taxon>
        <taxon>Pseudoalteromonas</taxon>
    </lineage>
</organism>
<dbReference type="KEGG" id="pphe:PP2015_2028"/>
<dbReference type="RefSeq" id="WP_206646022.1">
    <property type="nucleotide sequence ID" value="NZ_CP013187.1"/>
</dbReference>
<name>A0A0S2K375_9GAMM</name>
<dbReference type="Proteomes" id="UP000061457">
    <property type="component" value="Chromosome I"/>
</dbReference>
<dbReference type="PATRIC" id="fig|161398.10.peg.2062"/>
<protein>
    <submittedName>
        <fullName evidence="1">Putative integron protein</fullName>
    </submittedName>
</protein>
<dbReference type="Pfam" id="PF22266">
    <property type="entry name" value="DUF6953"/>
    <property type="match status" value="1"/>
</dbReference>
<keyword evidence="2" id="KW-1185">Reference proteome</keyword>
<dbReference type="InterPro" id="IPR054228">
    <property type="entry name" value="DUF6953"/>
</dbReference>
<reference evidence="1 2" key="1">
    <citation type="submission" date="2015-11" db="EMBL/GenBank/DDBJ databases">
        <authorList>
            <person name="Zhang Y."/>
            <person name="Guo Z."/>
        </authorList>
    </citation>
    <scope>NUCLEOTIDE SEQUENCE [LARGE SCALE GENOMIC DNA]</scope>
    <source>
        <strain evidence="1 2">KCTC 12086</strain>
    </source>
</reference>
<dbReference type="EMBL" id="CP013187">
    <property type="protein sequence ID" value="ALO42526.1"/>
    <property type="molecule type" value="Genomic_DNA"/>
</dbReference>
<evidence type="ECO:0000313" key="1">
    <source>
        <dbReference type="EMBL" id="ALO42526.1"/>
    </source>
</evidence>
<sequence>MSDNKKMAEWMLSQFKKGWLYQEDVAYELEKNHGMDYVYENERNGNLAISKPLLREFRKLTEGTVVWDRYEKAWRQLEEGEKYEGRSEY</sequence>